<protein>
    <submittedName>
        <fullName evidence="2">Uncharacterized protein</fullName>
    </submittedName>
</protein>
<proteinExistence type="predicted"/>
<dbReference type="EMBL" id="CAUYUJ010017815">
    <property type="protein sequence ID" value="CAK0878131.1"/>
    <property type="molecule type" value="Genomic_DNA"/>
</dbReference>
<dbReference type="Proteomes" id="UP001189429">
    <property type="component" value="Unassembled WGS sequence"/>
</dbReference>
<reference evidence="2" key="1">
    <citation type="submission" date="2023-10" db="EMBL/GenBank/DDBJ databases">
        <authorList>
            <person name="Chen Y."/>
            <person name="Shah S."/>
            <person name="Dougan E. K."/>
            <person name="Thang M."/>
            <person name="Chan C."/>
        </authorList>
    </citation>
    <scope>NUCLEOTIDE SEQUENCE [LARGE SCALE GENOMIC DNA]</scope>
</reference>
<feature type="region of interest" description="Disordered" evidence="1">
    <location>
        <begin position="16"/>
        <end position="75"/>
    </location>
</feature>
<evidence type="ECO:0000256" key="1">
    <source>
        <dbReference type="SAM" id="MobiDB-lite"/>
    </source>
</evidence>
<keyword evidence="3" id="KW-1185">Reference proteome</keyword>
<sequence>MQTFVLDSEFSAEVTAAPGAAQPAANLPDHEEKDIDQKVSQRVMMEQSQMSEPFDGGMEVSEADKEERGQADVGEGLSLQYPAVEVWMPSGLPLAWWRAPLRPRVRQRRPARCRRPVAGLGCWAPLRFRGR</sequence>
<evidence type="ECO:0000313" key="2">
    <source>
        <dbReference type="EMBL" id="CAK0878131.1"/>
    </source>
</evidence>
<feature type="compositionally biased region" description="Basic and acidic residues" evidence="1">
    <location>
        <begin position="28"/>
        <end position="39"/>
    </location>
</feature>
<evidence type="ECO:0000313" key="3">
    <source>
        <dbReference type="Proteomes" id="UP001189429"/>
    </source>
</evidence>
<accession>A0ABN9VWY6</accession>
<organism evidence="2 3">
    <name type="scientific">Prorocentrum cordatum</name>
    <dbReference type="NCBI Taxonomy" id="2364126"/>
    <lineage>
        <taxon>Eukaryota</taxon>
        <taxon>Sar</taxon>
        <taxon>Alveolata</taxon>
        <taxon>Dinophyceae</taxon>
        <taxon>Prorocentrales</taxon>
        <taxon>Prorocentraceae</taxon>
        <taxon>Prorocentrum</taxon>
    </lineage>
</organism>
<comment type="caution">
    <text evidence="2">The sequence shown here is derived from an EMBL/GenBank/DDBJ whole genome shotgun (WGS) entry which is preliminary data.</text>
</comment>
<name>A0ABN9VWY6_9DINO</name>
<feature type="compositionally biased region" description="Low complexity" evidence="1">
    <location>
        <begin position="16"/>
        <end position="27"/>
    </location>
</feature>
<gene>
    <name evidence="2" type="ORF">PCOR1329_LOCUS61995</name>
</gene>